<evidence type="ECO:0000256" key="1">
    <source>
        <dbReference type="SAM" id="Phobius"/>
    </source>
</evidence>
<proteinExistence type="predicted"/>
<name>X1BJ61_9ZZZZ</name>
<comment type="caution">
    <text evidence="2">The sequence shown here is derived from an EMBL/GenBank/DDBJ whole genome shotgun (WGS) entry which is preliminary data.</text>
</comment>
<gene>
    <name evidence="2" type="ORF">S01H4_44925</name>
</gene>
<keyword evidence="1" id="KW-0812">Transmembrane</keyword>
<dbReference type="EMBL" id="BART01024963">
    <property type="protein sequence ID" value="GAG95060.1"/>
    <property type="molecule type" value="Genomic_DNA"/>
</dbReference>
<keyword evidence="1" id="KW-1133">Transmembrane helix</keyword>
<reference evidence="2" key="1">
    <citation type="journal article" date="2014" name="Front. Microbiol.">
        <title>High frequency of phylogenetically diverse reductive dehalogenase-homologous genes in deep subseafloor sedimentary metagenomes.</title>
        <authorList>
            <person name="Kawai M."/>
            <person name="Futagami T."/>
            <person name="Toyoda A."/>
            <person name="Takaki Y."/>
            <person name="Nishi S."/>
            <person name="Hori S."/>
            <person name="Arai W."/>
            <person name="Tsubouchi T."/>
            <person name="Morono Y."/>
            <person name="Uchiyama I."/>
            <person name="Ito T."/>
            <person name="Fujiyama A."/>
            <person name="Inagaki F."/>
            <person name="Takami H."/>
        </authorList>
    </citation>
    <scope>NUCLEOTIDE SEQUENCE</scope>
    <source>
        <strain evidence="2">Expedition CK06-06</strain>
    </source>
</reference>
<feature type="transmembrane region" description="Helical" evidence="1">
    <location>
        <begin position="12"/>
        <end position="31"/>
    </location>
</feature>
<protein>
    <recommendedName>
        <fullName evidence="3">NERD domain-containing protein</fullName>
    </recommendedName>
</protein>
<sequence>MSKSVKMISYIYGYIICIISVNPTCDILIIFCNNDNITYMGNN</sequence>
<evidence type="ECO:0008006" key="3">
    <source>
        <dbReference type="Google" id="ProtNLM"/>
    </source>
</evidence>
<accession>X1BJ61</accession>
<dbReference type="AlphaFoldDB" id="X1BJ61"/>
<evidence type="ECO:0000313" key="2">
    <source>
        <dbReference type="EMBL" id="GAG95060.1"/>
    </source>
</evidence>
<organism evidence="2">
    <name type="scientific">marine sediment metagenome</name>
    <dbReference type="NCBI Taxonomy" id="412755"/>
    <lineage>
        <taxon>unclassified sequences</taxon>
        <taxon>metagenomes</taxon>
        <taxon>ecological metagenomes</taxon>
    </lineage>
</organism>
<keyword evidence="1" id="KW-0472">Membrane</keyword>